<evidence type="ECO:0000256" key="2">
    <source>
        <dbReference type="ARBA" id="ARBA00023125"/>
    </source>
</evidence>
<reference evidence="6" key="1">
    <citation type="submission" date="2021-01" db="EMBL/GenBank/DDBJ databases">
        <title>Adiantum capillus-veneris genome.</title>
        <authorList>
            <person name="Fang Y."/>
            <person name="Liao Q."/>
        </authorList>
    </citation>
    <scope>NUCLEOTIDE SEQUENCE</scope>
    <source>
        <strain evidence="6">H3</strain>
        <tissue evidence="6">Leaf</tissue>
    </source>
</reference>
<dbReference type="PANTHER" id="PTHR31744:SF92">
    <property type="entry name" value="NAC DOMAIN-CONTAINING PROTEIN 87"/>
    <property type="match status" value="1"/>
</dbReference>
<protein>
    <recommendedName>
        <fullName evidence="5">NAC domain-containing protein</fullName>
    </recommendedName>
</protein>
<gene>
    <name evidence="6" type="ORF">GOP47_0009806</name>
</gene>
<dbReference type="Pfam" id="PF02365">
    <property type="entry name" value="NAM"/>
    <property type="match status" value="1"/>
</dbReference>
<comment type="caution">
    <text evidence="6">The sequence shown here is derived from an EMBL/GenBank/DDBJ whole genome shotgun (WGS) entry which is preliminary data.</text>
</comment>
<keyword evidence="4" id="KW-0539">Nucleus</keyword>
<sequence length="587" mass="63933">MDQQGAAHANSSSWSMQAAISAGHYHNISSRSNIGSSTHHHHEQQKVALRQNPAYNWLPPGFRFHPTDEELVSYYLAKKIENPAFTDPAISEVDLNKCEPWDLPGMAKMGEKEWYFYSVRDRKYPSGVRTNRATDAGYWKATGKDREVTSRVVASAQSQLAQAQQCVVGMKKTLVFYKGRAPKGDKTNWVMHEYRMEQAGPSTGPSFMTNAGGATAAQLMNHIVPKDEWVICRIFNKSYTAKKEPVLQMSIVDRTHPSLSAGAAGELSPAVGGPQGTQLPYRDLSHDDQAQLNNMQSTLSPGRLVFSNASLTNNHDNSSAHHASMQVDTNYDLHGSVLRQRLAVEQAAATDQQQASALLSTQSNSLAPIFGTSPGSYVSTYNNAISSSNHLQLNMPAAPAGCAPANVGLLKALIMEAQLQRLQAAQQQQSTARSFTKHFKYYCTRSDDHSNATHTFDDPTEIARNHELMTQSRVLNPEQLMQAADSPSTASDHNIMQLRPLLSLAGEPHRNMSSGGYGDLASIQGDHQISLNVNMNGGALQNLLPAGGASAAFTSTPPSASSTSILTGSQPLDNQQCSLLTERLWPF</sequence>
<dbReference type="InterPro" id="IPR003441">
    <property type="entry name" value="NAC-dom"/>
</dbReference>
<dbReference type="PANTHER" id="PTHR31744">
    <property type="entry name" value="PROTEIN CUP-SHAPED COTYLEDON 2-RELATED"/>
    <property type="match status" value="1"/>
</dbReference>
<dbReference type="GO" id="GO:0006355">
    <property type="term" value="P:regulation of DNA-templated transcription"/>
    <property type="evidence" value="ECO:0007669"/>
    <property type="project" value="InterPro"/>
</dbReference>
<evidence type="ECO:0000256" key="1">
    <source>
        <dbReference type="ARBA" id="ARBA00023015"/>
    </source>
</evidence>
<keyword evidence="2" id="KW-0238">DNA-binding</keyword>
<dbReference type="InterPro" id="IPR036093">
    <property type="entry name" value="NAC_dom_sf"/>
</dbReference>
<dbReference type="FunFam" id="2.170.150.80:FF:000006">
    <property type="entry name" value="NAC domain-containing protein 100-like"/>
    <property type="match status" value="1"/>
</dbReference>
<keyword evidence="3" id="KW-0804">Transcription</keyword>
<evidence type="ECO:0000313" key="6">
    <source>
        <dbReference type="EMBL" id="KAI5075730.1"/>
    </source>
</evidence>
<dbReference type="GO" id="GO:0003677">
    <property type="term" value="F:DNA binding"/>
    <property type="evidence" value="ECO:0007669"/>
    <property type="project" value="UniProtKB-KW"/>
</dbReference>
<organism evidence="6 7">
    <name type="scientific">Adiantum capillus-veneris</name>
    <name type="common">Maidenhair fern</name>
    <dbReference type="NCBI Taxonomy" id="13818"/>
    <lineage>
        <taxon>Eukaryota</taxon>
        <taxon>Viridiplantae</taxon>
        <taxon>Streptophyta</taxon>
        <taxon>Embryophyta</taxon>
        <taxon>Tracheophyta</taxon>
        <taxon>Polypodiopsida</taxon>
        <taxon>Polypodiidae</taxon>
        <taxon>Polypodiales</taxon>
        <taxon>Pteridineae</taxon>
        <taxon>Pteridaceae</taxon>
        <taxon>Vittarioideae</taxon>
        <taxon>Adiantum</taxon>
    </lineage>
</organism>
<accession>A0A9D4ZK10</accession>
<dbReference type="PROSITE" id="PS51005">
    <property type="entry name" value="NAC"/>
    <property type="match status" value="1"/>
</dbReference>
<dbReference type="AlphaFoldDB" id="A0A9D4ZK10"/>
<dbReference type="GO" id="GO:0005634">
    <property type="term" value="C:nucleus"/>
    <property type="evidence" value="ECO:0007669"/>
    <property type="project" value="UniProtKB-ARBA"/>
</dbReference>
<evidence type="ECO:0000313" key="7">
    <source>
        <dbReference type="Proteomes" id="UP000886520"/>
    </source>
</evidence>
<dbReference type="EMBL" id="JABFUD020000009">
    <property type="protein sequence ID" value="KAI5075730.1"/>
    <property type="molecule type" value="Genomic_DNA"/>
</dbReference>
<evidence type="ECO:0000256" key="3">
    <source>
        <dbReference type="ARBA" id="ARBA00023163"/>
    </source>
</evidence>
<name>A0A9D4ZK10_ADICA</name>
<dbReference type="SUPFAM" id="SSF101941">
    <property type="entry name" value="NAC domain"/>
    <property type="match status" value="1"/>
</dbReference>
<proteinExistence type="predicted"/>
<evidence type="ECO:0000256" key="4">
    <source>
        <dbReference type="ARBA" id="ARBA00023242"/>
    </source>
</evidence>
<keyword evidence="7" id="KW-1185">Reference proteome</keyword>
<keyword evidence="1" id="KW-0805">Transcription regulation</keyword>
<feature type="domain" description="NAC" evidence="5">
    <location>
        <begin position="58"/>
        <end position="237"/>
    </location>
</feature>
<dbReference type="Gene3D" id="2.170.150.80">
    <property type="entry name" value="NAC domain"/>
    <property type="match status" value="1"/>
</dbReference>
<dbReference type="OrthoDB" id="10481724at2759"/>
<evidence type="ECO:0000259" key="5">
    <source>
        <dbReference type="PROSITE" id="PS51005"/>
    </source>
</evidence>
<dbReference type="Proteomes" id="UP000886520">
    <property type="component" value="Chromosome 9"/>
</dbReference>